<proteinExistence type="predicted"/>
<dbReference type="EMBL" id="ABLC01000018">
    <property type="protein sequence ID" value="EDT05182.1"/>
    <property type="molecule type" value="Genomic_DNA"/>
</dbReference>
<dbReference type="AlphaFoldDB" id="B1FBA0"/>
<dbReference type="Proteomes" id="UP000005463">
    <property type="component" value="Unassembled WGS sequence"/>
</dbReference>
<comment type="caution">
    <text evidence="1">The sequence shown here is derived from an EMBL/GenBank/DDBJ whole genome shotgun (WGS) entry which is preliminary data.</text>
</comment>
<name>B1FBA0_9BURK</name>
<evidence type="ECO:0000313" key="1">
    <source>
        <dbReference type="EMBL" id="EDT05182.1"/>
    </source>
</evidence>
<organism evidence="1 2">
    <name type="scientific">Burkholderia ambifaria IOP40-10</name>
    <dbReference type="NCBI Taxonomy" id="396596"/>
    <lineage>
        <taxon>Bacteria</taxon>
        <taxon>Pseudomonadati</taxon>
        <taxon>Pseudomonadota</taxon>
        <taxon>Betaproteobacteria</taxon>
        <taxon>Burkholderiales</taxon>
        <taxon>Burkholderiaceae</taxon>
        <taxon>Burkholderia</taxon>
        <taxon>Burkholderia cepacia complex</taxon>
    </lineage>
</organism>
<sequence length="167" mass="18675">MVVRHFVPWGFMSNASGCTPSPARADLLVQPQPSSKPASSQIPAHRVAALRRGSRRPYQGKCVIASGNPSTSLIRLLFIAQLRIIAHRQPSHHSLRLHRLKLDYLGMPIGFPFRHACGMVGYRTLLSVASEMVNERGNRVQCIVRHVNFELSACPRDVNARDLHDHE</sequence>
<protein>
    <submittedName>
        <fullName evidence="1">Uncharacterized protein</fullName>
    </submittedName>
</protein>
<evidence type="ECO:0000313" key="2">
    <source>
        <dbReference type="Proteomes" id="UP000005463"/>
    </source>
</evidence>
<gene>
    <name evidence="1" type="ORF">BamIOP4010DRAFT_1309</name>
</gene>
<reference evidence="1 2" key="1">
    <citation type="submission" date="2008-03" db="EMBL/GenBank/DDBJ databases">
        <title>Sequencing of the draft genome and assembly of Burkholderia ambifaria IOP40-10.</title>
        <authorList>
            <consortium name="US DOE Joint Genome Institute (JGI-PGF)"/>
            <person name="Copeland A."/>
            <person name="Lucas S."/>
            <person name="Lapidus A."/>
            <person name="Glavina del Rio T."/>
            <person name="Dalin E."/>
            <person name="Tice H."/>
            <person name="Bruce D."/>
            <person name="Goodwin L."/>
            <person name="Pitluck S."/>
            <person name="Larimer F."/>
            <person name="Land M.L."/>
            <person name="Hauser L."/>
            <person name="Tiedje J."/>
            <person name="Richardson P."/>
        </authorList>
    </citation>
    <scope>NUCLEOTIDE SEQUENCE [LARGE SCALE GENOMIC DNA]</scope>
    <source>
        <strain evidence="1 2">IOP40-10</strain>
    </source>
</reference>
<accession>B1FBA0</accession>